<feature type="transmembrane region" description="Helical" evidence="1">
    <location>
        <begin position="43"/>
        <end position="62"/>
    </location>
</feature>
<feature type="transmembrane region" description="Helical" evidence="1">
    <location>
        <begin position="307"/>
        <end position="326"/>
    </location>
</feature>
<sequence length="375" mass="39103">MTATGAVLATTIVVATAVGVGVVPRLAPARPRGRGVFRHPGTWLAVVVAAMAANQVLVTAYIHQAWGGDTSRITRYLPPGWFDLADLGRLADVLPAWPWTVLHVQAALELPVVVLAYLLVARWLGADTAGRVVAARWWISASWTVVFCLVEWDLHNPYTVGDIVIRLVAGVVVPLLVPLLGTGRSEPAGLLGVGVSAAALGCVVLAVYDVLTLYNLGHAGRWVVPVVVSLAVLAAARWWAARHTAPSGPLVTSAVGALGWFVAVFAVPALPLRYGLTFGTQIVSLVAGSVIVVASILRGWDPRRRRALVVVLTAGVLGAATGALVTAEITEVRLLAAAAGFVVAAAIVCALGDRRLRGAGTPTAASQRADRSESR</sequence>
<dbReference type="Proteomes" id="UP001205740">
    <property type="component" value="Unassembled WGS sequence"/>
</dbReference>
<evidence type="ECO:0000256" key="1">
    <source>
        <dbReference type="SAM" id="Phobius"/>
    </source>
</evidence>
<feature type="transmembrane region" description="Helical" evidence="1">
    <location>
        <begin position="132"/>
        <end position="152"/>
    </location>
</feature>
<dbReference type="RefSeq" id="WP_253654735.1">
    <property type="nucleotide sequence ID" value="NZ_BAAAOE010000002.1"/>
</dbReference>
<feature type="transmembrane region" description="Helical" evidence="1">
    <location>
        <begin position="220"/>
        <end position="238"/>
    </location>
</feature>
<dbReference type="EMBL" id="JAMTCG010000004">
    <property type="protein sequence ID" value="MCP2161152.1"/>
    <property type="molecule type" value="Genomic_DNA"/>
</dbReference>
<feature type="transmembrane region" description="Helical" evidence="1">
    <location>
        <begin position="188"/>
        <end position="208"/>
    </location>
</feature>
<keyword evidence="1" id="KW-1133">Transmembrane helix</keyword>
<evidence type="ECO:0000313" key="2">
    <source>
        <dbReference type="EMBL" id="MCP2161152.1"/>
    </source>
</evidence>
<gene>
    <name evidence="2" type="ORF">LX12_002347</name>
</gene>
<feature type="transmembrane region" description="Helical" evidence="1">
    <location>
        <begin position="6"/>
        <end position="23"/>
    </location>
</feature>
<comment type="caution">
    <text evidence="2">The sequence shown here is derived from an EMBL/GenBank/DDBJ whole genome shotgun (WGS) entry which is preliminary data.</text>
</comment>
<reference evidence="2 3" key="1">
    <citation type="submission" date="2022-06" db="EMBL/GenBank/DDBJ databases">
        <title>Genomic Encyclopedia of Archaeal and Bacterial Type Strains, Phase II (KMG-II): from individual species to whole genera.</title>
        <authorList>
            <person name="Goeker M."/>
        </authorList>
    </citation>
    <scope>NUCLEOTIDE SEQUENCE [LARGE SCALE GENOMIC DNA]</scope>
    <source>
        <strain evidence="2 3">DSM 45037</strain>
    </source>
</reference>
<keyword evidence="3" id="KW-1185">Reference proteome</keyword>
<keyword evidence="1" id="KW-0812">Transmembrane</keyword>
<feature type="transmembrane region" description="Helical" evidence="1">
    <location>
        <begin position="96"/>
        <end position="120"/>
    </location>
</feature>
<feature type="transmembrane region" description="Helical" evidence="1">
    <location>
        <begin position="164"/>
        <end position="181"/>
    </location>
</feature>
<organism evidence="2 3">
    <name type="scientific">Williamsia serinedens</name>
    <dbReference type="NCBI Taxonomy" id="391736"/>
    <lineage>
        <taxon>Bacteria</taxon>
        <taxon>Bacillati</taxon>
        <taxon>Actinomycetota</taxon>
        <taxon>Actinomycetes</taxon>
        <taxon>Mycobacteriales</taxon>
        <taxon>Nocardiaceae</taxon>
        <taxon>Williamsia</taxon>
    </lineage>
</organism>
<feature type="transmembrane region" description="Helical" evidence="1">
    <location>
        <begin position="250"/>
        <end position="270"/>
    </location>
</feature>
<evidence type="ECO:0000313" key="3">
    <source>
        <dbReference type="Proteomes" id="UP001205740"/>
    </source>
</evidence>
<keyword evidence="1" id="KW-0472">Membrane</keyword>
<name>A0ABT1H5N5_9NOCA</name>
<proteinExistence type="predicted"/>
<accession>A0ABT1H5N5</accession>
<feature type="transmembrane region" description="Helical" evidence="1">
    <location>
        <begin position="332"/>
        <end position="351"/>
    </location>
</feature>
<feature type="transmembrane region" description="Helical" evidence="1">
    <location>
        <begin position="282"/>
        <end position="300"/>
    </location>
</feature>
<protein>
    <submittedName>
        <fullName evidence="2">Uncharacterized protein</fullName>
    </submittedName>
</protein>